<dbReference type="CDD" id="cd00531">
    <property type="entry name" value="NTF2_like"/>
    <property type="match status" value="1"/>
</dbReference>
<dbReference type="InterPro" id="IPR032710">
    <property type="entry name" value="NTF2-like_dom_sf"/>
</dbReference>
<dbReference type="EMBL" id="CAADRM010000160">
    <property type="protein sequence ID" value="VFU18883.1"/>
    <property type="molecule type" value="Genomic_DNA"/>
</dbReference>
<evidence type="ECO:0000313" key="2">
    <source>
        <dbReference type="EMBL" id="VFU18883.1"/>
    </source>
</evidence>
<name>A0A485M6D8_9ZZZZ</name>
<dbReference type="SUPFAM" id="SSF54427">
    <property type="entry name" value="NTF2-like"/>
    <property type="match status" value="1"/>
</dbReference>
<dbReference type="InterPro" id="IPR037401">
    <property type="entry name" value="SnoaL-like"/>
</dbReference>
<feature type="domain" description="SnoaL-like" evidence="1">
    <location>
        <begin position="13"/>
        <end position="110"/>
    </location>
</feature>
<protein>
    <submittedName>
        <fullName evidence="2">SnoaL-like domain protein</fullName>
    </submittedName>
</protein>
<sequence>MTWDEATAFCDSWLAAWTGNNPDRLMEFYAKDAYYSDPSVPGGLKGHEGIRPYIARLLARNPDWEWKREELFLTETGFTLKWRARIPAGGRDVVENGLDIVEISQGKITRNEVYFDRTALLSALKTPR</sequence>
<dbReference type="Pfam" id="PF12680">
    <property type="entry name" value="SnoaL_2"/>
    <property type="match status" value="1"/>
</dbReference>
<evidence type="ECO:0000259" key="1">
    <source>
        <dbReference type="Pfam" id="PF12680"/>
    </source>
</evidence>
<dbReference type="Gene3D" id="3.10.450.50">
    <property type="match status" value="1"/>
</dbReference>
<accession>A0A485M6D8</accession>
<organism evidence="2">
    <name type="scientific">anaerobic digester metagenome</name>
    <dbReference type="NCBI Taxonomy" id="1263854"/>
    <lineage>
        <taxon>unclassified sequences</taxon>
        <taxon>metagenomes</taxon>
        <taxon>ecological metagenomes</taxon>
    </lineage>
</organism>
<proteinExistence type="predicted"/>
<gene>
    <name evidence="2" type="ORF">SCFA_910005</name>
</gene>
<dbReference type="AlphaFoldDB" id="A0A485M6D8"/>
<reference evidence="2" key="1">
    <citation type="submission" date="2019-03" db="EMBL/GenBank/DDBJ databases">
        <authorList>
            <person name="Hao L."/>
        </authorList>
    </citation>
    <scope>NUCLEOTIDE SEQUENCE</scope>
</reference>